<dbReference type="GO" id="GO:0003723">
    <property type="term" value="F:RNA binding"/>
    <property type="evidence" value="ECO:0007669"/>
    <property type="project" value="UniProtKB-UniRule"/>
</dbReference>
<keyword evidence="10" id="KW-0694">RNA-binding</keyword>
<evidence type="ECO:0000256" key="7">
    <source>
        <dbReference type="ARBA" id="ARBA00053556"/>
    </source>
</evidence>
<dbReference type="GO" id="GO:0004845">
    <property type="term" value="F:uracil phosphoribosyltransferase activity"/>
    <property type="evidence" value="ECO:0007669"/>
    <property type="project" value="UniProtKB-UniRule"/>
</dbReference>
<comment type="similarity">
    <text evidence="1 10">Belongs to the purine/pyrimidine phosphoribosyltransferase family. PyrR subfamily.</text>
</comment>
<name>A0A9X2B1B0_9BACL</name>
<evidence type="ECO:0000313" key="12">
    <source>
        <dbReference type="EMBL" id="MCJ8011339.1"/>
    </source>
</evidence>
<keyword evidence="3 10" id="KW-0328">Glycosyltransferase</keyword>
<gene>
    <name evidence="10 12" type="primary">pyrR</name>
    <name evidence="12" type="ORF">MUG84_06215</name>
</gene>
<keyword evidence="13" id="KW-1185">Reference proteome</keyword>
<keyword evidence="6 10" id="KW-0804">Transcription</keyword>
<dbReference type="Proteomes" id="UP001139347">
    <property type="component" value="Unassembled WGS sequence"/>
</dbReference>
<organism evidence="12 13">
    <name type="scientific">Paenibacillus mangrovi</name>
    <dbReference type="NCBI Taxonomy" id="2931978"/>
    <lineage>
        <taxon>Bacteria</taxon>
        <taxon>Bacillati</taxon>
        <taxon>Bacillota</taxon>
        <taxon>Bacilli</taxon>
        <taxon>Bacillales</taxon>
        <taxon>Paenibacillaceae</taxon>
        <taxon>Paenibacillus</taxon>
    </lineage>
</organism>
<evidence type="ECO:0000313" key="13">
    <source>
        <dbReference type="Proteomes" id="UP001139347"/>
    </source>
</evidence>
<dbReference type="PANTHER" id="PTHR11608:SF0">
    <property type="entry name" value="BIFUNCTIONAL PROTEIN PYRR"/>
    <property type="match status" value="1"/>
</dbReference>
<feature type="short sequence motif" description="PRPP-binding" evidence="10">
    <location>
        <begin position="102"/>
        <end position="114"/>
    </location>
</feature>
<keyword evidence="2 10" id="KW-0806">Transcription termination</keyword>
<evidence type="ECO:0000256" key="2">
    <source>
        <dbReference type="ARBA" id="ARBA00022472"/>
    </source>
</evidence>
<dbReference type="HAMAP" id="MF_01219">
    <property type="entry name" value="PyrR"/>
    <property type="match status" value="1"/>
</dbReference>
<keyword evidence="4 10" id="KW-0808">Transferase</keyword>
<dbReference type="InterPro" id="IPR023050">
    <property type="entry name" value="PyrR"/>
</dbReference>
<dbReference type="NCBIfam" id="NF003549">
    <property type="entry name" value="PRK05205.1-5"/>
    <property type="match status" value="1"/>
</dbReference>
<proteinExistence type="inferred from homology"/>
<comment type="function">
    <text evidence="8 10">Also displays a weak uracil phosphoribosyltransferase activity which is not physiologically significant.</text>
</comment>
<evidence type="ECO:0000256" key="1">
    <source>
        <dbReference type="ARBA" id="ARBA00005565"/>
    </source>
</evidence>
<evidence type="ECO:0000256" key="5">
    <source>
        <dbReference type="ARBA" id="ARBA00023015"/>
    </source>
</evidence>
<dbReference type="InterPro" id="IPR050137">
    <property type="entry name" value="PyrR_bifunctional"/>
</dbReference>
<evidence type="ECO:0000256" key="8">
    <source>
        <dbReference type="ARBA" id="ARBA00056018"/>
    </source>
</evidence>
<dbReference type="NCBIfam" id="NF003548">
    <property type="entry name" value="PRK05205.1-4"/>
    <property type="match status" value="1"/>
</dbReference>
<comment type="function">
    <text evidence="7 10">Regulates transcriptional attenuation of the pyrimidine nucleotide (pyr) operon by binding in a uridine-dependent manner to specific sites on pyr mRNA. This disrupts an antiterminator hairpin in the RNA and favors formation of a downstream transcription terminator, leading to a reduced expression of downstream genes.</text>
</comment>
<dbReference type="EC" id="2.4.2.9" evidence="10"/>
<dbReference type="RefSeq" id="WP_244721903.1">
    <property type="nucleotide sequence ID" value="NZ_JALIRP010000002.1"/>
</dbReference>
<feature type="domain" description="Phosphoribosyltransferase" evidence="11">
    <location>
        <begin position="11"/>
        <end position="156"/>
    </location>
</feature>
<dbReference type="SUPFAM" id="SSF53271">
    <property type="entry name" value="PRTase-like"/>
    <property type="match status" value="1"/>
</dbReference>
<sequence>MSTEVHVIMDEAAIRRALTRIAHEILERNKGIENCVLIGIKTRGEYLAERLAAKILEIEGTPVTWASIDVTPYRDDQKDKNSKAAIDVNKELRALDIEDKKVILFDDVLYTGRTIRAAMDALMDCGRPQMIQLAVLADRGHRELPIRPDYIGKNVPTSKQEQIEVLLTETDGKDEVTIFQNREEK</sequence>
<dbReference type="AlphaFoldDB" id="A0A9X2B1B0"/>
<keyword evidence="5 10" id="KW-0805">Transcription regulation</keyword>
<accession>A0A9X2B1B0</accession>
<dbReference type="PANTHER" id="PTHR11608">
    <property type="entry name" value="BIFUNCTIONAL PROTEIN PYRR"/>
    <property type="match status" value="1"/>
</dbReference>
<dbReference type="EMBL" id="JALIRP010000002">
    <property type="protein sequence ID" value="MCJ8011339.1"/>
    <property type="molecule type" value="Genomic_DNA"/>
</dbReference>
<comment type="caution">
    <text evidence="12">The sequence shown here is derived from an EMBL/GenBank/DDBJ whole genome shotgun (WGS) entry which is preliminary data.</text>
</comment>
<reference evidence="12" key="1">
    <citation type="submission" date="2022-04" db="EMBL/GenBank/DDBJ databases">
        <title>Paenibacillus mangrovi sp. nov., a novel endophytic bacterium isolated from bark of Kandelia candel.</title>
        <authorList>
            <person name="Tuo L."/>
        </authorList>
    </citation>
    <scope>NUCLEOTIDE SEQUENCE</scope>
    <source>
        <strain evidence="12">KQZ6P-2</strain>
    </source>
</reference>
<evidence type="ECO:0000256" key="10">
    <source>
        <dbReference type="HAMAP-Rule" id="MF_01219"/>
    </source>
</evidence>
<dbReference type="GO" id="GO:0006353">
    <property type="term" value="P:DNA-templated transcription termination"/>
    <property type="evidence" value="ECO:0007669"/>
    <property type="project" value="UniProtKB-UniRule"/>
</dbReference>
<comment type="subunit">
    <text evidence="9 10">Homodimer and homohexamer; in equilibrium.</text>
</comment>
<comment type="catalytic activity">
    <reaction evidence="10">
        <text>UMP + diphosphate = 5-phospho-alpha-D-ribose 1-diphosphate + uracil</text>
        <dbReference type="Rhea" id="RHEA:13017"/>
        <dbReference type="ChEBI" id="CHEBI:17568"/>
        <dbReference type="ChEBI" id="CHEBI:33019"/>
        <dbReference type="ChEBI" id="CHEBI:57865"/>
        <dbReference type="ChEBI" id="CHEBI:58017"/>
        <dbReference type="EC" id="2.4.2.9"/>
    </reaction>
</comment>
<evidence type="ECO:0000256" key="6">
    <source>
        <dbReference type="ARBA" id="ARBA00023163"/>
    </source>
</evidence>
<dbReference type="InterPro" id="IPR029057">
    <property type="entry name" value="PRTase-like"/>
</dbReference>
<evidence type="ECO:0000256" key="4">
    <source>
        <dbReference type="ARBA" id="ARBA00022679"/>
    </source>
</evidence>
<dbReference type="Pfam" id="PF00156">
    <property type="entry name" value="Pribosyltran"/>
    <property type="match status" value="1"/>
</dbReference>
<evidence type="ECO:0000256" key="9">
    <source>
        <dbReference type="ARBA" id="ARBA00063792"/>
    </source>
</evidence>
<dbReference type="InterPro" id="IPR000836">
    <property type="entry name" value="PRTase_dom"/>
</dbReference>
<protein>
    <recommendedName>
        <fullName evidence="10">Bifunctional protein PyrR</fullName>
    </recommendedName>
    <domain>
        <recommendedName>
            <fullName evidence="10">Pyrimidine operon regulatory protein</fullName>
        </recommendedName>
    </domain>
    <domain>
        <recommendedName>
            <fullName evidence="10">Uracil phosphoribosyltransferase</fullName>
            <shortName evidence="10">UPRTase</shortName>
            <ecNumber evidence="10">2.4.2.9</ecNumber>
        </recommendedName>
    </domain>
</protein>
<evidence type="ECO:0000256" key="3">
    <source>
        <dbReference type="ARBA" id="ARBA00022676"/>
    </source>
</evidence>
<dbReference type="Gene3D" id="3.40.50.2020">
    <property type="match status" value="1"/>
</dbReference>
<dbReference type="FunFam" id="3.40.50.2020:FF:000020">
    <property type="entry name" value="Bifunctional protein PyrR"/>
    <property type="match status" value="1"/>
</dbReference>
<dbReference type="CDD" id="cd06223">
    <property type="entry name" value="PRTases_typeI"/>
    <property type="match status" value="1"/>
</dbReference>
<evidence type="ECO:0000259" key="11">
    <source>
        <dbReference type="Pfam" id="PF00156"/>
    </source>
</evidence>